<keyword evidence="4" id="KW-1185">Reference proteome</keyword>
<dbReference type="SMART" id="SM00421">
    <property type="entry name" value="HTH_LUXR"/>
    <property type="match status" value="1"/>
</dbReference>
<proteinExistence type="predicted"/>
<dbReference type="PROSITE" id="PS50043">
    <property type="entry name" value="HTH_LUXR_2"/>
    <property type="match status" value="1"/>
</dbReference>
<dbReference type="CDD" id="cd06170">
    <property type="entry name" value="LuxR_C_like"/>
    <property type="match status" value="1"/>
</dbReference>
<reference evidence="3 4" key="1">
    <citation type="submission" date="2024-03" db="EMBL/GenBank/DDBJ databases">
        <title>Draft genome sequence of Pseudonocardia tropica JCM 19149.</title>
        <authorList>
            <person name="Butdee W."/>
            <person name="Duangmal K."/>
        </authorList>
    </citation>
    <scope>NUCLEOTIDE SEQUENCE [LARGE SCALE GENOMIC DNA]</scope>
    <source>
        <strain evidence="3 4">JCM 19149</strain>
    </source>
</reference>
<dbReference type="PROSITE" id="PS50005">
    <property type="entry name" value="TPR"/>
    <property type="match status" value="1"/>
</dbReference>
<comment type="caution">
    <text evidence="3">The sequence shown here is derived from an EMBL/GenBank/DDBJ whole genome shotgun (WGS) entry which is preliminary data.</text>
</comment>
<dbReference type="Pfam" id="PF25872">
    <property type="entry name" value="HTH_77"/>
    <property type="match status" value="1"/>
</dbReference>
<dbReference type="SUPFAM" id="SSF48452">
    <property type="entry name" value="TPR-like"/>
    <property type="match status" value="1"/>
</dbReference>
<dbReference type="InterPro" id="IPR049945">
    <property type="entry name" value="AAA_22"/>
</dbReference>
<dbReference type="InterPro" id="IPR016032">
    <property type="entry name" value="Sig_transdc_resp-reg_C-effctor"/>
</dbReference>
<dbReference type="Pfam" id="PF13401">
    <property type="entry name" value="AAA_22"/>
    <property type="match status" value="1"/>
</dbReference>
<feature type="repeat" description="TPR" evidence="1">
    <location>
        <begin position="590"/>
        <end position="623"/>
    </location>
</feature>
<dbReference type="Pfam" id="PF00196">
    <property type="entry name" value="GerE"/>
    <property type="match status" value="1"/>
</dbReference>
<dbReference type="PANTHER" id="PTHR47691">
    <property type="entry name" value="REGULATOR-RELATED"/>
    <property type="match status" value="1"/>
</dbReference>
<name>A0ABV1K211_9PSEU</name>
<dbReference type="Gene3D" id="1.25.40.10">
    <property type="entry name" value="Tetratricopeptide repeat domain"/>
    <property type="match status" value="1"/>
</dbReference>
<dbReference type="SUPFAM" id="SSF52540">
    <property type="entry name" value="P-loop containing nucleoside triphosphate hydrolases"/>
    <property type="match status" value="1"/>
</dbReference>
<keyword evidence="1" id="KW-0802">TPR repeat</keyword>
<accession>A0ABV1K211</accession>
<dbReference type="InterPro" id="IPR036388">
    <property type="entry name" value="WH-like_DNA-bd_sf"/>
</dbReference>
<dbReference type="InterPro" id="IPR011990">
    <property type="entry name" value="TPR-like_helical_dom_sf"/>
</dbReference>
<protein>
    <submittedName>
        <fullName evidence="3">LuxR C-terminal-related transcriptional regulator</fullName>
    </submittedName>
</protein>
<dbReference type="InterPro" id="IPR000792">
    <property type="entry name" value="Tscrpt_reg_LuxR_C"/>
</dbReference>
<evidence type="ECO:0000256" key="1">
    <source>
        <dbReference type="PROSITE-ProRule" id="PRU00339"/>
    </source>
</evidence>
<evidence type="ECO:0000313" key="4">
    <source>
        <dbReference type="Proteomes" id="UP001464923"/>
    </source>
</evidence>
<evidence type="ECO:0000259" key="2">
    <source>
        <dbReference type="PROSITE" id="PS50043"/>
    </source>
</evidence>
<dbReference type="InterPro" id="IPR058852">
    <property type="entry name" value="HTH_77"/>
</dbReference>
<dbReference type="InterPro" id="IPR027417">
    <property type="entry name" value="P-loop_NTPase"/>
</dbReference>
<feature type="domain" description="HTH luxR-type" evidence="2">
    <location>
        <begin position="643"/>
        <end position="708"/>
    </location>
</feature>
<sequence>MVHDLNPGPPATGRVPVPLTPILGRESELAAARDLMRAHRLVTVAGMGGCGKTRLAVELALPDPDAVFVDLAPLTDPGLVLPTVARSLGLREAGATPVTTTLLRHLDGRRALLLLDNLEHLLDAADPVADLLSRCPGVQVLATSRAPLRVPGERVLALAPLPVPRDERDTAAPSVRLFRDRVGATPDLDDPTVTAVCRALDGLPLAIELAAAQVGVLGATAVLERTRADSGPVLPRRGVPARHRSLDDTLTWSVGLLGERARRLYRRLSVFADSWTADAARAVCGQDGEDPLAALAEIVDQSLVECVHRGPSVRYRMLRPVREHAAALLDRAGEAEALRARHAVWCRALAARVGAVSSGHDEPSALDAAAAQLDDLRAALDRSPAADTAEGLRTAADLYYFWDMRGYLGEGTDRLTGLLDRPESHIDPGARQVALRALALLQTWRNEQDLARTALREAAELAERAGDEGGVAWCAGTLAISHFVVGDIDGAVGPAERGLALARRTGERMPLLRTTCGLGLLRWTEGRRAEAVALLEENAALVAPSWWGRAKATWFLGWFSYLGGDLDPAASRFRDAADAFERVGDSRSLPDCWDGLGCIAVERGEHDEALELFSRADSLRARGGSRRNPYLRPHCEQAERRAREARPGRVTPREREVAGLIAAGLTNRQIGHRLGISERTAERHAENLRAKLGVGTRAQIAAWAAAVPTRA</sequence>
<dbReference type="InterPro" id="IPR019734">
    <property type="entry name" value="TPR_rpt"/>
</dbReference>
<organism evidence="3 4">
    <name type="scientific">Pseudonocardia tropica</name>
    <dbReference type="NCBI Taxonomy" id="681289"/>
    <lineage>
        <taxon>Bacteria</taxon>
        <taxon>Bacillati</taxon>
        <taxon>Actinomycetota</taxon>
        <taxon>Actinomycetes</taxon>
        <taxon>Pseudonocardiales</taxon>
        <taxon>Pseudonocardiaceae</taxon>
        <taxon>Pseudonocardia</taxon>
    </lineage>
</organism>
<dbReference type="Gene3D" id="1.10.10.10">
    <property type="entry name" value="Winged helix-like DNA-binding domain superfamily/Winged helix DNA-binding domain"/>
    <property type="match status" value="1"/>
</dbReference>
<dbReference type="Proteomes" id="UP001464923">
    <property type="component" value="Unassembled WGS sequence"/>
</dbReference>
<dbReference type="EMBL" id="JBEDNP010000029">
    <property type="protein sequence ID" value="MEQ3542274.1"/>
    <property type="molecule type" value="Genomic_DNA"/>
</dbReference>
<dbReference type="SUPFAM" id="SSF46894">
    <property type="entry name" value="C-terminal effector domain of the bipartite response regulators"/>
    <property type="match status" value="1"/>
</dbReference>
<dbReference type="PANTHER" id="PTHR47691:SF3">
    <property type="entry name" value="HTH-TYPE TRANSCRIPTIONAL REGULATOR RV0890C-RELATED"/>
    <property type="match status" value="1"/>
</dbReference>
<evidence type="ECO:0000313" key="3">
    <source>
        <dbReference type="EMBL" id="MEQ3542274.1"/>
    </source>
</evidence>
<dbReference type="PRINTS" id="PR00364">
    <property type="entry name" value="DISEASERSIST"/>
</dbReference>
<gene>
    <name evidence="3" type="ORF">WHI96_26040</name>
</gene>
<dbReference type="PRINTS" id="PR00038">
    <property type="entry name" value="HTHLUXR"/>
</dbReference>
<dbReference type="Gene3D" id="3.40.50.300">
    <property type="entry name" value="P-loop containing nucleotide triphosphate hydrolases"/>
    <property type="match status" value="1"/>
</dbReference>
<dbReference type="RefSeq" id="WP_345651034.1">
    <property type="nucleotide sequence ID" value="NZ_BAABLY010000072.1"/>
</dbReference>